<proteinExistence type="inferred from homology"/>
<name>A0AAP0QIY4_9ROSI</name>
<comment type="similarity">
    <text evidence="2">Belongs to the ERGIC family.</text>
</comment>
<dbReference type="AlphaFoldDB" id="A0AAP0QIY4"/>
<dbReference type="Pfam" id="PF13850">
    <property type="entry name" value="ERGIC_N"/>
    <property type="match status" value="1"/>
</dbReference>
<dbReference type="GO" id="GO:0016020">
    <property type="term" value="C:membrane"/>
    <property type="evidence" value="ECO:0007669"/>
    <property type="project" value="UniProtKB-SubCell"/>
</dbReference>
<dbReference type="InterPro" id="IPR014002">
    <property type="entry name" value="Agenet_dom_plant"/>
</dbReference>
<dbReference type="InterPro" id="IPR012936">
    <property type="entry name" value="Erv_C"/>
</dbReference>
<evidence type="ECO:0000259" key="7">
    <source>
        <dbReference type="SMART" id="SM00743"/>
    </source>
</evidence>
<dbReference type="Pfam" id="PF07970">
    <property type="entry name" value="COPIIcoated_ERV"/>
    <property type="match status" value="1"/>
</dbReference>
<evidence type="ECO:0000256" key="2">
    <source>
        <dbReference type="ARBA" id="ARBA00005648"/>
    </source>
</evidence>
<feature type="compositionally biased region" description="Basic and acidic residues" evidence="6">
    <location>
        <begin position="360"/>
        <end position="375"/>
    </location>
</feature>
<evidence type="ECO:0000313" key="9">
    <source>
        <dbReference type="Proteomes" id="UP001428341"/>
    </source>
</evidence>
<reference evidence="8 9" key="1">
    <citation type="submission" date="2024-05" db="EMBL/GenBank/DDBJ databases">
        <title>Haplotype-resolved chromosome-level genome assembly of Huyou (Citrus changshanensis).</title>
        <authorList>
            <person name="Miao C."/>
            <person name="Chen W."/>
            <person name="Wu Y."/>
            <person name="Wang L."/>
            <person name="Zhao S."/>
            <person name="Grierson D."/>
            <person name="Xu C."/>
            <person name="Chen K."/>
        </authorList>
    </citation>
    <scope>NUCLEOTIDE SEQUENCE [LARGE SCALE GENOMIC DNA]</scope>
    <source>
        <strain evidence="8">01-14</strain>
        <tissue evidence="8">Leaf</tissue>
    </source>
</reference>
<dbReference type="InterPro" id="IPR039542">
    <property type="entry name" value="Erv_N"/>
</dbReference>
<comment type="subcellular location">
    <subcellularLocation>
        <location evidence="1">Membrane</location>
        <topology evidence="1">Multi-pass membrane protein</topology>
    </subcellularLocation>
</comment>
<evidence type="ECO:0000256" key="3">
    <source>
        <dbReference type="ARBA" id="ARBA00022692"/>
    </source>
</evidence>
<dbReference type="SMART" id="SM00743">
    <property type="entry name" value="Agenet"/>
    <property type="match status" value="1"/>
</dbReference>
<protein>
    <recommendedName>
        <fullName evidence="7">Agenet domain-containing protein</fullName>
    </recommendedName>
</protein>
<dbReference type="EMBL" id="JBCGBO010000006">
    <property type="protein sequence ID" value="KAK9193754.1"/>
    <property type="molecule type" value="Genomic_DNA"/>
</dbReference>
<dbReference type="InterPro" id="IPR045888">
    <property type="entry name" value="Erv"/>
</dbReference>
<dbReference type="GO" id="GO:0030134">
    <property type="term" value="C:COPII-coated ER to Golgi transport vesicle"/>
    <property type="evidence" value="ECO:0007669"/>
    <property type="project" value="TreeGrafter"/>
</dbReference>
<keyword evidence="9" id="KW-1185">Reference proteome</keyword>
<keyword evidence="5" id="KW-0472">Membrane</keyword>
<keyword evidence="4" id="KW-1133">Transmembrane helix</keyword>
<feature type="region of interest" description="Disordered" evidence="6">
    <location>
        <begin position="352"/>
        <end position="380"/>
    </location>
</feature>
<evidence type="ECO:0000256" key="5">
    <source>
        <dbReference type="ARBA" id="ARBA00023136"/>
    </source>
</evidence>
<evidence type="ECO:0000256" key="6">
    <source>
        <dbReference type="SAM" id="MobiDB-lite"/>
    </source>
</evidence>
<keyword evidence="3" id="KW-0812">Transmembrane</keyword>
<dbReference type="GO" id="GO:0005783">
    <property type="term" value="C:endoplasmic reticulum"/>
    <property type="evidence" value="ECO:0007669"/>
    <property type="project" value="TreeGrafter"/>
</dbReference>
<dbReference type="PANTHER" id="PTHR10984">
    <property type="entry name" value="ENDOPLASMIC RETICULUM-GOLGI INTERMEDIATE COMPARTMENT PROTEIN"/>
    <property type="match status" value="1"/>
</dbReference>
<gene>
    <name evidence="8" type="ORF">WN944_004451</name>
</gene>
<evidence type="ECO:0000313" key="8">
    <source>
        <dbReference type="EMBL" id="KAK9193754.1"/>
    </source>
</evidence>
<evidence type="ECO:0000256" key="4">
    <source>
        <dbReference type="ARBA" id="ARBA00022989"/>
    </source>
</evidence>
<organism evidence="8 9">
    <name type="scientific">Citrus x changshan-huyou</name>
    <dbReference type="NCBI Taxonomy" id="2935761"/>
    <lineage>
        <taxon>Eukaryota</taxon>
        <taxon>Viridiplantae</taxon>
        <taxon>Streptophyta</taxon>
        <taxon>Embryophyta</taxon>
        <taxon>Tracheophyta</taxon>
        <taxon>Spermatophyta</taxon>
        <taxon>Magnoliopsida</taxon>
        <taxon>eudicotyledons</taxon>
        <taxon>Gunneridae</taxon>
        <taxon>Pentapetalae</taxon>
        <taxon>rosids</taxon>
        <taxon>malvids</taxon>
        <taxon>Sapindales</taxon>
        <taxon>Rutaceae</taxon>
        <taxon>Aurantioideae</taxon>
        <taxon>Citrus</taxon>
    </lineage>
</organism>
<dbReference type="PANTHER" id="PTHR10984:SF25">
    <property type="entry name" value="ENDOPLASMIC RETICULUM-GOLGI INTERMEDIATE COMPARTMENT PROTEIN 3"/>
    <property type="match status" value="1"/>
</dbReference>
<dbReference type="Proteomes" id="UP001428341">
    <property type="component" value="Unassembled WGS sequence"/>
</dbReference>
<accession>A0AAP0QIY4</accession>
<evidence type="ECO:0000256" key="1">
    <source>
        <dbReference type="ARBA" id="ARBA00004141"/>
    </source>
</evidence>
<comment type="caution">
    <text evidence="8">The sequence shown here is derived from an EMBL/GenBank/DDBJ whole genome shotgun (WGS) entry which is preliminary data.</text>
</comment>
<sequence length="591" mass="66481">MGLKQALKSLDAFPRAEEHLLQKTQSGALVSIIGLVIMASLFMHELRYYITTYTVHQMSVDLKRGETLPIHINMTFPALPCDVLSVDAIDMSGKHEVDLDTNIWKQSLVSDMVSIHKWGLRLSFLQLRLNSYGHIIGTEYLTDLVEKEHEGHKHDHDKDHKDDSDEKLHAFGFDEAAENMIKKVKHALESGEGCRVYGVLDVQRVAGNFHISVHGLNIYVAQMIFGGAKNVNVSHVIHDLSFGPKYPGIHNPLDGTVRMLHDTSGTFKYYIKIVPTEYRYISKDVLPTNQFSVTEYFSTFNEFDRTWPAVYFLYDLSPITVTIKEERRSFLHLITRLCAVLGGTFALTGSDGADPGPDQCDSKRLKGEAGKEKKGNMGNQKRFSSSLVEVSSDAVGYRGVWNQAKWRRLIPFYLRPLPPLEPGDDDGKELEVNDVVDAFWLDGWWVGVVVKVLNAKTYSVFFDDPPDLLVLKRSALRPHWDWVGGRWVRSQIRHPLTISIIASVSEVLQKQLINFLGYVNNAKEPMSFDNICGVKENALVMANSSTESPMEMELSTQGTENSDLFALTSSGKEIEQGSLAVDATFSRPVKK</sequence>
<feature type="domain" description="Agenet" evidence="7">
    <location>
        <begin position="428"/>
        <end position="484"/>
    </location>
</feature>